<evidence type="ECO:0000313" key="2">
    <source>
        <dbReference type="EMBL" id="CAJ0565487.1"/>
    </source>
</evidence>
<dbReference type="InterPro" id="IPR002035">
    <property type="entry name" value="VWF_A"/>
</dbReference>
<evidence type="ECO:0000313" key="3">
    <source>
        <dbReference type="Proteomes" id="UP001177023"/>
    </source>
</evidence>
<keyword evidence="3" id="KW-1185">Reference proteome</keyword>
<feature type="non-terminal residue" evidence="2">
    <location>
        <position position="504"/>
    </location>
</feature>
<comment type="caution">
    <text evidence="2">The sequence shown here is derived from an EMBL/GenBank/DDBJ whole genome shotgun (WGS) entry which is preliminary data.</text>
</comment>
<name>A0AA36CBJ7_9BILA</name>
<dbReference type="Gene3D" id="3.40.50.410">
    <property type="entry name" value="von Willebrand factor, type A domain"/>
    <property type="match status" value="1"/>
</dbReference>
<dbReference type="InterPro" id="IPR036465">
    <property type="entry name" value="vWFA_dom_sf"/>
</dbReference>
<evidence type="ECO:0000259" key="1">
    <source>
        <dbReference type="PROSITE" id="PS50234"/>
    </source>
</evidence>
<dbReference type="EMBL" id="CATQJA010001054">
    <property type="protein sequence ID" value="CAJ0565487.1"/>
    <property type="molecule type" value="Genomic_DNA"/>
</dbReference>
<dbReference type="AlphaFoldDB" id="A0AA36CBJ7"/>
<organism evidence="2 3">
    <name type="scientific">Mesorhabditis spiculigera</name>
    <dbReference type="NCBI Taxonomy" id="96644"/>
    <lineage>
        <taxon>Eukaryota</taxon>
        <taxon>Metazoa</taxon>
        <taxon>Ecdysozoa</taxon>
        <taxon>Nematoda</taxon>
        <taxon>Chromadorea</taxon>
        <taxon>Rhabditida</taxon>
        <taxon>Rhabditina</taxon>
        <taxon>Rhabditomorpha</taxon>
        <taxon>Rhabditoidea</taxon>
        <taxon>Rhabditidae</taxon>
        <taxon>Mesorhabditinae</taxon>
        <taxon>Mesorhabditis</taxon>
    </lineage>
</organism>
<proteinExistence type="predicted"/>
<dbReference type="SUPFAM" id="SSF53300">
    <property type="entry name" value="vWA-like"/>
    <property type="match status" value="1"/>
</dbReference>
<dbReference type="Proteomes" id="UP001177023">
    <property type="component" value="Unassembled WGS sequence"/>
</dbReference>
<feature type="domain" description="VWFA" evidence="1">
    <location>
        <begin position="251"/>
        <end position="450"/>
    </location>
</feature>
<reference evidence="2" key="1">
    <citation type="submission" date="2023-06" db="EMBL/GenBank/DDBJ databases">
        <authorList>
            <person name="Delattre M."/>
        </authorList>
    </citation>
    <scope>NUCLEOTIDE SEQUENCE</scope>
    <source>
        <strain evidence="2">AF72</strain>
    </source>
</reference>
<dbReference type="PROSITE" id="PS50234">
    <property type="entry name" value="VWFA"/>
    <property type="match status" value="1"/>
</dbReference>
<gene>
    <name evidence="2" type="ORF">MSPICULIGERA_LOCUS4127</name>
</gene>
<dbReference type="PANTHER" id="PTHR21690:SF2">
    <property type="entry name" value="CUB DOMAIN-CONTAINING PROTEIN-RELATED"/>
    <property type="match status" value="1"/>
</dbReference>
<dbReference type="PANTHER" id="PTHR21690">
    <property type="entry name" value="CUB DOMAIN-CONTAINING PROTEIN-RELATED"/>
    <property type="match status" value="1"/>
</dbReference>
<dbReference type="Pfam" id="PF00092">
    <property type="entry name" value="VWA"/>
    <property type="match status" value="1"/>
</dbReference>
<accession>A0AA36CBJ7</accession>
<protein>
    <recommendedName>
        <fullName evidence="1">VWFA domain-containing protein</fullName>
    </recommendedName>
</protein>
<sequence>MAKPNFDYVQYKADSPDSFLQGYLVRSDATKYFGCSAGQAEAKTIPADATELTYSWPPNYDTPTARYCNNQDFKLSLTAEDGMKAICIVISDYELETEKDYVRFWDASGSLRASLTAASLDRLDDCEDSAPALWVSFCGSLDMSVLKELHKTGFVVTAITVGKGNAFTVLIKDGDKTAFTITQANAAYQKDALKAYKSLNPYVSVVLQYNNDSDVTFIMNAYPSDLGTTPTAPPIVTVPPTGGAAGFLGVDLAFAFDSTGSVQDTFKTMRSVIQDAVDRLTVVQDVSHPYGARLSIQSISSAVQPNNLAVPWDLTKEEFLSILNSVPTRNPLSNYAPPVKAFLGDKGYFTNTTIDKADSRSNVQRIYAIFTQNEPNDLEDLKQILPKLVDRDVHLVVHWSYKVGTSNYCNNQNVTVLINGAKSDTTALCITVANYQLEIEKDYARFYDAMGTEVASLTGNNVLGAKFQMDGRTGSARLTTNEYLVYSGISFSVAETNTMPPKCF</sequence>